<dbReference type="InterPro" id="IPR023296">
    <property type="entry name" value="Glyco_hydro_beta-prop_sf"/>
</dbReference>
<proteinExistence type="predicted"/>
<reference evidence="3" key="1">
    <citation type="journal article" date="2023" name="Mol. Phylogenet. Evol.">
        <title>Genome-scale phylogeny and comparative genomics of the fungal order Sordariales.</title>
        <authorList>
            <person name="Hensen N."/>
            <person name="Bonometti L."/>
            <person name="Westerberg I."/>
            <person name="Brannstrom I.O."/>
            <person name="Guillou S."/>
            <person name="Cros-Aarteil S."/>
            <person name="Calhoun S."/>
            <person name="Haridas S."/>
            <person name="Kuo A."/>
            <person name="Mondo S."/>
            <person name="Pangilinan J."/>
            <person name="Riley R."/>
            <person name="LaButti K."/>
            <person name="Andreopoulos B."/>
            <person name="Lipzen A."/>
            <person name="Chen C."/>
            <person name="Yan M."/>
            <person name="Daum C."/>
            <person name="Ng V."/>
            <person name="Clum A."/>
            <person name="Steindorff A."/>
            <person name="Ohm R.A."/>
            <person name="Martin F."/>
            <person name="Silar P."/>
            <person name="Natvig D.O."/>
            <person name="Lalanne C."/>
            <person name="Gautier V."/>
            <person name="Ament-Velasquez S.L."/>
            <person name="Kruys A."/>
            <person name="Hutchinson M.I."/>
            <person name="Powell A.J."/>
            <person name="Barry K."/>
            <person name="Miller A.N."/>
            <person name="Grigoriev I.V."/>
            <person name="Debuchy R."/>
            <person name="Gladieux P."/>
            <person name="Hiltunen Thoren M."/>
            <person name="Johannesson H."/>
        </authorList>
    </citation>
    <scope>NUCLEOTIDE SEQUENCE</scope>
    <source>
        <strain evidence="3">PSN293</strain>
    </source>
</reference>
<dbReference type="InterPro" id="IPR052176">
    <property type="entry name" value="Glycosyl_Hydrlase_43_Enz"/>
</dbReference>
<dbReference type="EMBL" id="MU858048">
    <property type="protein sequence ID" value="KAK4219455.1"/>
    <property type="molecule type" value="Genomic_DNA"/>
</dbReference>
<dbReference type="Gene3D" id="2.115.10.20">
    <property type="entry name" value="Glycosyl hydrolase domain, family 43"/>
    <property type="match status" value="1"/>
</dbReference>
<feature type="chain" id="PRO_5042859482" evidence="2">
    <location>
        <begin position="21"/>
        <end position="504"/>
    </location>
</feature>
<keyword evidence="1" id="KW-0119">Carbohydrate metabolism</keyword>
<dbReference type="PANTHER" id="PTHR43772">
    <property type="entry name" value="ENDO-1,4-BETA-XYLANASE"/>
    <property type="match status" value="1"/>
</dbReference>
<evidence type="ECO:0000256" key="1">
    <source>
        <dbReference type="ARBA" id="ARBA00023277"/>
    </source>
</evidence>
<feature type="signal peptide" evidence="2">
    <location>
        <begin position="1"/>
        <end position="20"/>
    </location>
</feature>
<dbReference type="AlphaFoldDB" id="A0AAN6YKI4"/>
<name>A0AAN6YKI4_9PEZI</name>
<dbReference type="Proteomes" id="UP001301769">
    <property type="component" value="Unassembled WGS sequence"/>
</dbReference>
<sequence>MASMFIITIITLLYAQLAVGDRPSPIIDSLQTYPHGNPFMPSVYGFTDAAVYDKNYWVYSSGVPQGQNSSQIVAYSSADLKTWGTPVPVLKINKTSFSWAAGPIYAAATVRQGAYYSDKYFLYFLTPAIGGTTLNIGVRVAGQPNGTYTDARGSALLDTTSPKVNDETGALAVFTENGQTSLYFYGSGRLKSVKLNNDMISPNGSPEDLDIRITANGDSNAFDNTHSDLAGLKIVKRGNSYYLIFKYSKELITQAKSEALNGSFVISKTILVPGGRIATSIGQATVINNEDNYFLVYSRGGFATSGLAYDQMTFNIADNLIEAVKMLVHDKLIWSENGKAIYSQCPPPEPSCRQTLRAGDSTSWMQNNFTDLDYAITVVGSQSMGADPSAGVVFRARYAQLNNNPYVSIEGYYAGITFDNKILLGKMGQTFTFLKSADLPKHTVFMSEHKLRVIAKGQNISVHVNNAALISDVIDATYPWGMTGTRVYNAGAKFSELWIKPASG</sequence>
<protein>
    <submittedName>
        <fullName evidence="3">Glycosyl hydrolase</fullName>
    </submittedName>
</protein>
<keyword evidence="2" id="KW-0732">Signal</keyword>
<reference evidence="3" key="2">
    <citation type="submission" date="2023-05" db="EMBL/GenBank/DDBJ databases">
        <authorList>
            <consortium name="Lawrence Berkeley National Laboratory"/>
            <person name="Steindorff A."/>
            <person name="Hensen N."/>
            <person name="Bonometti L."/>
            <person name="Westerberg I."/>
            <person name="Brannstrom I.O."/>
            <person name="Guillou S."/>
            <person name="Cros-Aarteil S."/>
            <person name="Calhoun S."/>
            <person name="Haridas S."/>
            <person name="Kuo A."/>
            <person name="Mondo S."/>
            <person name="Pangilinan J."/>
            <person name="Riley R."/>
            <person name="Labutti K."/>
            <person name="Andreopoulos B."/>
            <person name="Lipzen A."/>
            <person name="Chen C."/>
            <person name="Yanf M."/>
            <person name="Daum C."/>
            <person name="Ng V."/>
            <person name="Clum A."/>
            <person name="Ohm R."/>
            <person name="Martin F."/>
            <person name="Silar P."/>
            <person name="Natvig D."/>
            <person name="Lalanne C."/>
            <person name="Gautier V."/>
            <person name="Ament-Velasquez S.L."/>
            <person name="Kruys A."/>
            <person name="Hutchinson M.I."/>
            <person name="Powell A.J."/>
            <person name="Barry K."/>
            <person name="Miller A.N."/>
            <person name="Grigoriev I.V."/>
            <person name="Debuchy R."/>
            <person name="Gladieux P."/>
            <person name="Thoren M.H."/>
            <person name="Johannesson H."/>
        </authorList>
    </citation>
    <scope>NUCLEOTIDE SEQUENCE</scope>
    <source>
        <strain evidence="3">PSN293</strain>
    </source>
</reference>
<evidence type="ECO:0000256" key="2">
    <source>
        <dbReference type="SAM" id="SignalP"/>
    </source>
</evidence>
<evidence type="ECO:0000313" key="3">
    <source>
        <dbReference type="EMBL" id="KAK4219455.1"/>
    </source>
</evidence>
<gene>
    <name evidence="3" type="ORF">QBC37DRAFT_459974</name>
</gene>
<keyword evidence="4" id="KW-1185">Reference proteome</keyword>
<dbReference type="Gene3D" id="2.60.120.560">
    <property type="entry name" value="Exo-inulinase, domain 1"/>
    <property type="match status" value="1"/>
</dbReference>
<accession>A0AAN6YKI4</accession>
<keyword evidence="3" id="KW-0378">Hydrolase</keyword>
<comment type="caution">
    <text evidence="3">The sequence shown here is derived from an EMBL/GenBank/DDBJ whole genome shotgun (WGS) entry which is preliminary data.</text>
</comment>
<organism evidence="3 4">
    <name type="scientific">Rhypophila decipiens</name>
    <dbReference type="NCBI Taxonomy" id="261697"/>
    <lineage>
        <taxon>Eukaryota</taxon>
        <taxon>Fungi</taxon>
        <taxon>Dikarya</taxon>
        <taxon>Ascomycota</taxon>
        <taxon>Pezizomycotina</taxon>
        <taxon>Sordariomycetes</taxon>
        <taxon>Sordariomycetidae</taxon>
        <taxon>Sordariales</taxon>
        <taxon>Naviculisporaceae</taxon>
        <taxon>Rhypophila</taxon>
    </lineage>
</organism>
<dbReference type="GO" id="GO:0016787">
    <property type="term" value="F:hydrolase activity"/>
    <property type="evidence" value="ECO:0007669"/>
    <property type="project" value="UniProtKB-KW"/>
</dbReference>
<evidence type="ECO:0000313" key="4">
    <source>
        <dbReference type="Proteomes" id="UP001301769"/>
    </source>
</evidence>
<dbReference type="SUPFAM" id="SSF75005">
    <property type="entry name" value="Arabinanase/levansucrase/invertase"/>
    <property type="match status" value="1"/>
</dbReference>
<dbReference type="PANTHER" id="PTHR43772:SF2">
    <property type="entry name" value="PUTATIVE (AFU_ORTHOLOGUE AFUA_2G04480)-RELATED"/>
    <property type="match status" value="1"/>
</dbReference>